<sequence>MGPLTGGEPLLYVYAVVRSAAVDGPPADPPPDVTLGGGLTTVEHRGLTALVEPVPAADFGEAPLRERLEDPDWLARMARAHHGVLAAAGRRTTAVPLRLGTVRRGEPGVRRLLEEGEDGFSKALGRPAGAHRPRPDRTPGELHGKGFAPARSGYTDNMSASEKNSEKPASTGNAGKAENGSEGAGGPASGALSALPAPLAEKTLAAVHAVRGAGGLAWNAVRTRKALTGGTAAFGAAALTGAYALGRRTGTRSRGPLTRLTGGRI</sequence>
<comment type="caution">
    <text evidence="5">The sequence shown here is derived from an EMBL/GenBank/DDBJ whole genome shotgun (WGS) entry which is preliminary data.</text>
</comment>
<organism evidence="5 6">
    <name type="scientific">Streptomyces bikiniensis</name>
    <dbReference type="NCBI Taxonomy" id="1896"/>
    <lineage>
        <taxon>Bacteria</taxon>
        <taxon>Bacillati</taxon>
        <taxon>Actinomycetota</taxon>
        <taxon>Actinomycetes</taxon>
        <taxon>Kitasatosporales</taxon>
        <taxon>Streptomycetaceae</taxon>
        <taxon>Streptomyces</taxon>
    </lineage>
</organism>
<protein>
    <submittedName>
        <fullName evidence="5">GvpL/GvpF family gas vesicle protein</fullName>
    </submittedName>
</protein>
<proteinExistence type="inferred from homology"/>
<dbReference type="InterPro" id="IPR009430">
    <property type="entry name" value="GvpL/GvpF"/>
</dbReference>
<comment type="similarity">
    <text evidence="3">Belongs to the gas vesicle GvpF/GvpL family.</text>
</comment>
<evidence type="ECO:0000256" key="2">
    <source>
        <dbReference type="ARBA" id="ARBA00035108"/>
    </source>
</evidence>
<dbReference type="RefSeq" id="WP_399615821.1">
    <property type="nucleotide sequence ID" value="NZ_JBITYT010000007.1"/>
</dbReference>
<dbReference type="Proteomes" id="UP001614391">
    <property type="component" value="Unassembled WGS sequence"/>
</dbReference>
<evidence type="ECO:0000256" key="1">
    <source>
        <dbReference type="ARBA" id="ARBA00022987"/>
    </source>
</evidence>
<dbReference type="PANTHER" id="PTHR36852:SF1">
    <property type="entry name" value="PROTEIN GVPL 2"/>
    <property type="match status" value="1"/>
</dbReference>
<evidence type="ECO:0000313" key="5">
    <source>
        <dbReference type="EMBL" id="MFI9121260.1"/>
    </source>
</evidence>
<name>A0ABW8CXZ7_STRBI</name>
<dbReference type="EMBL" id="JBITYT010000007">
    <property type="protein sequence ID" value="MFI9121260.1"/>
    <property type="molecule type" value="Genomic_DNA"/>
</dbReference>
<evidence type="ECO:0000313" key="6">
    <source>
        <dbReference type="Proteomes" id="UP001614391"/>
    </source>
</evidence>
<reference evidence="5 6" key="1">
    <citation type="submission" date="2024-10" db="EMBL/GenBank/DDBJ databases">
        <title>The Natural Products Discovery Center: Release of the First 8490 Sequenced Strains for Exploring Actinobacteria Biosynthetic Diversity.</title>
        <authorList>
            <person name="Kalkreuter E."/>
            <person name="Kautsar S.A."/>
            <person name="Yang D."/>
            <person name="Bader C.D."/>
            <person name="Teijaro C.N."/>
            <person name="Fluegel L."/>
            <person name="Davis C.M."/>
            <person name="Simpson J.R."/>
            <person name="Lauterbach L."/>
            <person name="Steele A.D."/>
            <person name="Gui C."/>
            <person name="Meng S."/>
            <person name="Li G."/>
            <person name="Viehrig K."/>
            <person name="Ye F."/>
            <person name="Su P."/>
            <person name="Kiefer A.F."/>
            <person name="Nichols A."/>
            <person name="Cepeda A.J."/>
            <person name="Yan W."/>
            <person name="Fan B."/>
            <person name="Jiang Y."/>
            <person name="Adhikari A."/>
            <person name="Zheng C.-J."/>
            <person name="Schuster L."/>
            <person name="Cowan T.M."/>
            <person name="Smanski M.J."/>
            <person name="Chevrette M.G."/>
            <person name="De Carvalho L.P.S."/>
            <person name="Shen B."/>
        </authorList>
    </citation>
    <scope>NUCLEOTIDE SEQUENCE [LARGE SCALE GENOMIC DNA]</scope>
    <source>
        <strain evidence="5 6">NPDC053346</strain>
    </source>
</reference>
<feature type="compositionally biased region" description="Polar residues" evidence="4">
    <location>
        <begin position="154"/>
        <end position="173"/>
    </location>
</feature>
<gene>
    <name evidence="5" type="ORF">ACIGW0_17930</name>
</gene>
<keyword evidence="1" id="KW-0304">Gas vesicle</keyword>
<evidence type="ECO:0000256" key="4">
    <source>
        <dbReference type="SAM" id="MobiDB-lite"/>
    </source>
</evidence>
<comment type="subcellular location">
    <subcellularLocation>
        <location evidence="2">Gas vesicle</location>
    </subcellularLocation>
</comment>
<dbReference type="Pfam" id="PF06386">
    <property type="entry name" value="GvpL_GvpF"/>
    <property type="match status" value="1"/>
</dbReference>
<feature type="region of interest" description="Disordered" evidence="4">
    <location>
        <begin position="108"/>
        <end position="190"/>
    </location>
</feature>
<dbReference type="PANTHER" id="PTHR36852">
    <property type="entry name" value="PROTEIN GVPL 2"/>
    <property type="match status" value="1"/>
</dbReference>
<feature type="compositionally biased region" description="Basic and acidic residues" evidence="4">
    <location>
        <begin position="133"/>
        <end position="144"/>
    </location>
</feature>
<accession>A0ABW8CXZ7</accession>
<keyword evidence="6" id="KW-1185">Reference proteome</keyword>
<evidence type="ECO:0000256" key="3">
    <source>
        <dbReference type="ARBA" id="ARBA00035643"/>
    </source>
</evidence>